<keyword evidence="1" id="KW-0472">Membrane</keyword>
<protein>
    <recommendedName>
        <fullName evidence="2">DUF6534 domain-containing protein</fullName>
    </recommendedName>
</protein>
<name>A0AAW0GMJ9_9APHY</name>
<gene>
    <name evidence="3" type="ORF">QCA50_002624</name>
</gene>
<dbReference type="PANTHER" id="PTHR40465">
    <property type="entry name" value="CHROMOSOME 1, WHOLE GENOME SHOTGUN SEQUENCE"/>
    <property type="match status" value="1"/>
</dbReference>
<comment type="caution">
    <text evidence="3">The sequence shown here is derived from an EMBL/GenBank/DDBJ whole genome shotgun (WGS) entry which is preliminary data.</text>
</comment>
<evidence type="ECO:0000313" key="3">
    <source>
        <dbReference type="EMBL" id="KAK7693059.1"/>
    </source>
</evidence>
<dbReference type="Proteomes" id="UP001385951">
    <property type="component" value="Unassembled WGS sequence"/>
</dbReference>
<keyword evidence="1" id="KW-0812">Transmembrane</keyword>
<feature type="transmembrane region" description="Helical" evidence="1">
    <location>
        <begin position="51"/>
        <end position="74"/>
    </location>
</feature>
<proteinExistence type="predicted"/>
<accession>A0AAW0GMJ9</accession>
<keyword evidence="1" id="KW-1133">Transmembrane helix</keyword>
<reference evidence="3 4" key="1">
    <citation type="submission" date="2022-09" db="EMBL/GenBank/DDBJ databases">
        <authorList>
            <person name="Palmer J.M."/>
        </authorList>
    </citation>
    <scope>NUCLEOTIDE SEQUENCE [LARGE SCALE GENOMIC DNA]</scope>
    <source>
        <strain evidence="3 4">DSM 7382</strain>
    </source>
</reference>
<organism evidence="3 4">
    <name type="scientific">Cerrena zonata</name>
    <dbReference type="NCBI Taxonomy" id="2478898"/>
    <lineage>
        <taxon>Eukaryota</taxon>
        <taxon>Fungi</taxon>
        <taxon>Dikarya</taxon>
        <taxon>Basidiomycota</taxon>
        <taxon>Agaricomycotina</taxon>
        <taxon>Agaricomycetes</taxon>
        <taxon>Polyporales</taxon>
        <taxon>Cerrenaceae</taxon>
        <taxon>Cerrena</taxon>
    </lineage>
</organism>
<keyword evidence="4" id="KW-1185">Reference proteome</keyword>
<feature type="transmembrane region" description="Helical" evidence="1">
    <location>
        <begin position="21"/>
        <end position="45"/>
    </location>
</feature>
<evidence type="ECO:0000259" key="2">
    <source>
        <dbReference type="Pfam" id="PF20152"/>
    </source>
</evidence>
<dbReference type="AlphaFoldDB" id="A0AAW0GMJ9"/>
<dbReference type="EMBL" id="JASBNA010000003">
    <property type="protein sequence ID" value="KAK7693059.1"/>
    <property type="molecule type" value="Genomic_DNA"/>
</dbReference>
<evidence type="ECO:0000256" key="1">
    <source>
        <dbReference type="SAM" id="Phobius"/>
    </source>
</evidence>
<sequence>MFFFLWRSRTGLKRSDSVIRWLISYVVNTGVVVMLGSIAVAITFSVLKGNLVFAGLIILQGKLYANAFLGTLNARKMMRQNFNRTGTSVPFDSGYELSQPSFIFTSNASMGRAEQQRGLEVFASTVVTSKSDTLDENFMMMGRK</sequence>
<dbReference type="Pfam" id="PF20152">
    <property type="entry name" value="DUF6534"/>
    <property type="match status" value="1"/>
</dbReference>
<dbReference type="InterPro" id="IPR045339">
    <property type="entry name" value="DUF6534"/>
</dbReference>
<dbReference type="PANTHER" id="PTHR40465:SF1">
    <property type="entry name" value="DUF6534 DOMAIN-CONTAINING PROTEIN"/>
    <property type="match status" value="1"/>
</dbReference>
<evidence type="ECO:0000313" key="4">
    <source>
        <dbReference type="Proteomes" id="UP001385951"/>
    </source>
</evidence>
<feature type="domain" description="DUF6534" evidence="2">
    <location>
        <begin position="1"/>
        <end position="76"/>
    </location>
</feature>